<keyword evidence="1" id="KW-1133">Transmembrane helix</keyword>
<keyword evidence="1" id="KW-0812">Transmembrane</keyword>
<dbReference type="EMBL" id="CP004144">
    <property type="protein sequence ID" value="AGF97584.1"/>
    <property type="molecule type" value="Genomic_DNA"/>
</dbReference>
<reference evidence="2 3" key="1">
    <citation type="journal article" date="2013" name="Genome Announc.">
        <title>Complete Genome of a Methanosarcina mazei Strain Isolated from Sediment Samples from an Amazonian Flooded Area.</title>
        <authorList>
            <person name="Assis das Gracas D."/>
            <person name="Thiago Juca Ramos R."/>
            <person name="Vieira Araujo A.C."/>
            <person name="Zahlouth R."/>
            <person name="Ribeiro Carneiro A."/>
            <person name="Souza Lopes T."/>
            <person name="Azevedo Barauna R."/>
            <person name="Azevedo V."/>
            <person name="Cruz Schneider M.P."/>
            <person name="Pellizari V.H."/>
            <person name="Silva A."/>
        </authorList>
    </citation>
    <scope>NUCLEOTIDE SEQUENCE [LARGE SCALE GENOMIC DNA]</scope>
    <source>
        <strain evidence="2 3">Tuc01</strain>
    </source>
</reference>
<sequence length="52" mass="6064">MRNAIMKTISRDIIPRLIFFGIFFVSEILVILFVIINSVVFFSTHEEGVWGF</sequence>
<name>M1QKS5_METMZ</name>
<evidence type="ECO:0000313" key="2">
    <source>
        <dbReference type="EMBL" id="AGF97584.1"/>
    </source>
</evidence>
<keyword evidence="1" id="KW-0472">Membrane</keyword>
<dbReference type="Proteomes" id="UP000011718">
    <property type="component" value="Chromosome"/>
</dbReference>
<organism evidence="2 3">
    <name type="scientific">Methanosarcina mazei Tuc01</name>
    <dbReference type="NCBI Taxonomy" id="1236903"/>
    <lineage>
        <taxon>Archaea</taxon>
        <taxon>Methanobacteriati</taxon>
        <taxon>Methanobacteriota</taxon>
        <taxon>Stenosarchaea group</taxon>
        <taxon>Methanomicrobia</taxon>
        <taxon>Methanosarcinales</taxon>
        <taxon>Methanosarcinaceae</taxon>
        <taxon>Methanosarcina</taxon>
    </lineage>
</organism>
<protein>
    <submittedName>
        <fullName evidence="2">Uncharacterized protein</fullName>
    </submittedName>
</protein>
<evidence type="ECO:0000313" key="3">
    <source>
        <dbReference type="Proteomes" id="UP000011718"/>
    </source>
</evidence>
<dbReference type="KEGG" id="mmaz:MmTuc01_2262"/>
<gene>
    <name evidence="2" type="ORF">MmTuc01_2262</name>
</gene>
<dbReference type="BioCyc" id="MMAZ1236903:G139K-2165-MONOMER"/>
<accession>M1QKS5</accession>
<feature type="transmembrane region" description="Helical" evidence="1">
    <location>
        <begin position="20"/>
        <end position="42"/>
    </location>
</feature>
<dbReference type="HOGENOM" id="CLU_3075361_0_0_2"/>
<dbReference type="AlphaFoldDB" id="M1QKS5"/>
<proteinExistence type="predicted"/>
<evidence type="ECO:0000256" key="1">
    <source>
        <dbReference type="SAM" id="Phobius"/>
    </source>
</evidence>